<dbReference type="Proteomes" id="UP000267251">
    <property type="component" value="Unassembled WGS sequence"/>
</dbReference>
<evidence type="ECO:0000313" key="2">
    <source>
        <dbReference type="Proteomes" id="UP000267251"/>
    </source>
</evidence>
<dbReference type="EMBL" id="KZ988876">
    <property type="protein sequence ID" value="RKP11480.1"/>
    <property type="molecule type" value="Genomic_DNA"/>
</dbReference>
<dbReference type="GO" id="GO:0005743">
    <property type="term" value="C:mitochondrial inner membrane"/>
    <property type="evidence" value="ECO:0007669"/>
    <property type="project" value="InterPro"/>
</dbReference>
<protein>
    <recommendedName>
        <fullName evidence="3">NADH dehydrogenase [ubiquinone] 1 beta subcomplex subunit 2</fullName>
    </recommendedName>
</protein>
<organism evidence="1 2">
    <name type="scientific">Piptocephalis cylindrospora</name>
    <dbReference type="NCBI Taxonomy" id="1907219"/>
    <lineage>
        <taxon>Eukaryota</taxon>
        <taxon>Fungi</taxon>
        <taxon>Fungi incertae sedis</taxon>
        <taxon>Zoopagomycota</taxon>
        <taxon>Zoopagomycotina</taxon>
        <taxon>Zoopagomycetes</taxon>
        <taxon>Zoopagales</taxon>
        <taxon>Piptocephalidaceae</taxon>
        <taxon>Piptocephalis</taxon>
    </lineage>
</organism>
<keyword evidence="2" id="KW-1185">Reference proteome</keyword>
<gene>
    <name evidence="1" type="ORF">BJ684DRAFT_21948</name>
</gene>
<accession>A0A4P9Y108</accession>
<name>A0A4P9Y108_9FUNG</name>
<evidence type="ECO:0000313" key="1">
    <source>
        <dbReference type="EMBL" id="RKP11480.1"/>
    </source>
</evidence>
<dbReference type="GO" id="GO:0045271">
    <property type="term" value="C:respiratory chain complex I"/>
    <property type="evidence" value="ECO:0007669"/>
    <property type="project" value="InterPro"/>
</dbReference>
<proteinExistence type="predicted"/>
<dbReference type="PANTHER" id="PTHR36987">
    <property type="entry name" value="NADH DEHYDROGENASE [UBIQUINONE] 1 BETA SUBCOMPLEX SUBUNIT 2-LIKE"/>
    <property type="match status" value="1"/>
</dbReference>
<dbReference type="OrthoDB" id="531564at2759"/>
<dbReference type="InterPro" id="IPR044980">
    <property type="entry name" value="NDUFB2_plant/fungi"/>
</dbReference>
<dbReference type="PANTHER" id="PTHR36987:SF1">
    <property type="entry name" value="NADH DEHYDROGENASE [UBIQUINONE] 1 BETA SUBCOMPLEX SUBUNIT 2"/>
    <property type="match status" value="1"/>
</dbReference>
<sequence length="73" mass="8493">MAGSARPHIPGYGPKSLRVPHVPGVYRWTAKLMGASMWFFMMYRFKEDGPTLMGWSHPWDHHHGHGHKEEEDH</sequence>
<dbReference type="AlphaFoldDB" id="A0A4P9Y108"/>
<reference evidence="2" key="1">
    <citation type="journal article" date="2018" name="Nat. Microbiol.">
        <title>Leveraging single-cell genomics to expand the fungal tree of life.</title>
        <authorList>
            <person name="Ahrendt S.R."/>
            <person name="Quandt C.A."/>
            <person name="Ciobanu D."/>
            <person name="Clum A."/>
            <person name="Salamov A."/>
            <person name="Andreopoulos B."/>
            <person name="Cheng J.F."/>
            <person name="Woyke T."/>
            <person name="Pelin A."/>
            <person name="Henrissat B."/>
            <person name="Reynolds N.K."/>
            <person name="Benny G.L."/>
            <person name="Smith M.E."/>
            <person name="James T.Y."/>
            <person name="Grigoriev I.V."/>
        </authorList>
    </citation>
    <scope>NUCLEOTIDE SEQUENCE [LARGE SCALE GENOMIC DNA]</scope>
</reference>
<evidence type="ECO:0008006" key="3">
    <source>
        <dbReference type="Google" id="ProtNLM"/>
    </source>
</evidence>